<name>A0A1H0H0G8_9BACI</name>
<dbReference type="STRING" id="745820.SAMN04488053_107125"/>
<accession>A0A1H0H0G8</accession>
<dbReference type="Gene3D" id="3.40.50.1820">
    <property type="entry name" value="alpha/beta hydrolase"/>
    <property type="match status" value="1"/>
</dbReference>
<dbReference type="OrthoDB" id="9806902at2"/>
<dbReference type="SUPFAM" id="SSF53474">
    <property type="entry name" value="alpha/beta-Hydrolases"/>
    <property type="match status" value="1"/>
</dbReference>
<organism evidence="2 3">
    <name type="scientific">Alkalicoccus daliensis</name>
    <dbReference type="NCBI Taxonomy" id="745820"/>
    <lineage>
        <taxon>Bacteria</taxon>
        <taxon>Bacillati</taxon>
        <taxon>Bacillota</taxon>
        <taxon>Bacilli</taxon>
        <taxon>Bacillales</taxon>
        <taxon>Bacillaceae</taxon>
        <taxon>Alkalicoccus</taxon>
    </lineage>
</organism>
<dbReference type="RefSeq" id="WP_090843175.1">
    <property type="nucleotide sequence ID" value="NZ_FNIL01000007.1"/>
</dbReference>
<dbReference type="InterPro" id="IPR051044">
    <property type="entry name" value="MAG_DAG_Lipase"/>
</dbReference>
<feature type="domain" description="Serine aminopeptidase S33" evidence="1">
    <location>
        <begin position="9"/>
        <end position="245"/>
    </location>
</feature>
<dbReference type="PANTHER" id="PTHR11614">
    <property type="entry name" value="PHOSPHOLIPASE-RELATED"/>
    <property type="match status" value="1"/>
</dbReference>
<sequence>MWKWQAEGETKATVVIVHGAGEYHARYEWTVAQFRKLGFQVIMGDLPGQGTTEGPRGHVNSFQEYVHTVKKWITEAKKTKEPVILFGHSMGGLIAATTLQELKENELPDMAVLSSPCFGLIKKQPWAKQAAVNVLNRVAPRTMFPNGLEPGSGTRDPVMRARDLKDDLLIKRVSARWYKQLLLAIAKAHNFVQDIPNIPVYIAQGGDDRIVDKNAVKEWFNKLDVDEKYYKEWPDLFHEVLNEPEREEVVAHMAGFITTQLTLKK</sequence>
<proteinExistence type="predicted"/>
<dbReference type="Proteomes" id="UP000198778">
    <property type="component" value="Unassembled WGS sequence"/>
</dbReference>
<reference evidence="3" key="1">
    <citation type="submission" date="2016-10" db="EMBL/GenBank/DDBJ databases">
        <authorList>
            <person name="Varghese N."/>
            <person name="Submissions S."/>
        </authorList>
    </citation>
    <scope>NUCLEOTIDE SEQUENCE [LARGE SCALE GENOMIC DNA]</scope>
    <source>
        <strain evidence="3">CGMCC 1.10369</strain>
    </source>
</reference>
<gene>
    <name evidence="2" type="ORF">SAMN04488053_107125</name>
</gene>
<evidence type="ECO:0000313" key="2">
    <source>
        <dbReference type="EMBL" id="SDO12667.1"/>
    </source>
</evidence>
<dbReference type="InterPro" id="IPR000073">
    <property type="entry name" value="AB_hydrolase_1"/>
</dbReference>
<dbReference type="Pfam" id="PF12146">
    <property type="entry name" value="Hydrolase_4"/>
    <property type="match status" value="1"/>
</dbReference>
<keyword evidence="3" id="KW-1185">Reference proteome</keyword>
<dbReference type="PRINTS" id="PR00111">
    <property type="entry name" value="ABHYDROLASE"/>
</dbReference>
<dbReference type="AlphaFoldDB" id="A0A1H0H0G8"/>
<evidence type="ECO:0000259" key="1">
    <source>
        <dbReference type="Pfam" id="PF12146"/>
    </source>
</evidence>
<evidence type="ECO:0000313" key="3">
    <source>
        <dbReference type="Proteomes" id="UP000198778"/>
    </source>
</evidence>
<dbReference type="InterPro" id="IPR022742">
    <property type="entry name" value="Hydrolase_4"/>
</dbReference>
<dbReference type="EMBL" id="FNIL01000007">
    <property type="protein sequence ID" value="SDO12667.1"/>
    <property type="molecule type" value="Genomic_DNA"/>
</dbReference>
<protein>
    <submittedName>
        <fullName evidence="2">Lysophospholipase</fullName>
    </submittedName>
</protein>
<dbReference type="InterPro" id="IPR029058">
    <property type="entry name" value="AB_hydrolase_fold"/>
</dbReference>